<dbReference type="InterPro" id="IPR017941">
    <property type="entry name" value="Rieske_2Fe-2S"/>
</dbReference>
<dbReference type="PANTHER" id="PTHR21266">
    <property type="entry name" value="IRON-SULFUR DOMAIN CONTAINING PROTEIN"/>
    <property type="match status" value="1"/>
</dbReference>
<keyword evidence="3 7" id="KW-0560">Oxidoreductase</keyword>
<evidence type="ECO:0000256" key="4">
    <source>
        <dbReference type="ARBA" id="ARBA00023004"/>
    </source>
</evidence>
<dbReference type="Gene3D" id="2.102.10.10">
    <property type="entry name" value="Rieske [2Fe-2S] iron-sulphur domain"/>
    <property type="match status" value="1"/>
</dbReference>
<dbReference type="InterPro" id="IPR044043">
    <property type="entry name" value="VanA_C_cat"/>
</dbReference>
<dbReference type="SUPFAM" id="SSF50022">
    <property type="entry name" value="ISP domain"/>
    <property type="match status" value="1"/>
</dbReference>
<evidence type="ECO:0000313" key="8">
    <source>
        <dbReference type="Proteomes" id="UP000268048"/>
    </source>
</evidence>
<dbReference type="PROSITE" id="PS51296">
    <property type="entry name" value="RIESKE"/>
    <property type="match status" value="1"/>
</dbReference>
<reference evidence="7 8" key="1">
    <citation type="submission" date="2018-03" db="EMBL/GenBank/DDBJ databases">
        <title>Diversity of phytobeneficial traits revealed by whole-genome analysis of worldwide-isolated phenazine-producing Pseudomonas spp.</title>
        <authorList>
            <person name="Biessy A."/>
            <person name="Novinscak A."/>
            <person name="Blom J."/>
            <person name="Leger G."/>
            <person name="Thomashow L.S."/>
            <person name="Cazorla F.M."/>
            <person name="Josic D."/>
            <person name="Filion M."/>
        </authorList>
    </citation>
    <scope>NUCLEOTIDE SEQUENCE [LARGE SCALE GENOMIC DNA]</scope>
    <source>
        <strain evidence="7 8">B25</strain>
    </source>
</reference>
<dbReference type="GO" id="GO:0032259">
    <property type="term" value="P:methylation"/>
    <property type="evidence" value="ECO:0007669"/>
    <property type="project" value="UniProtKB-KW"/>
</dbReference>
<dbReference type="PANTHER" id="PTHR21266:SF60">
    <property type="entry name" value="3-KETOSTEROID-9-ALPHA-MONOOXYGENASE, OXYGENASE COMPONENT"/>
    <property type="match status" value="1"/>
</dbReference>
<keyword evidence="1" id="KW-0001">2Fe-2S</keyword>
<sequence>MNFIRNAWYAACQSQQVRSGEMFHRVLLEEPVVFYRKQDGSLVALRDRCPHRFVPLHLGKLQGDEIECGYHGLRFDCTGSCVSNPHGDNKTQESARVQSYSAHDRYGLVWIWMGDAPADSTRIPHYGLHDADSNYQVVSGYLHVGANYLLMADNLLDLSHLMYLHDGLLGDRDQAGAKQVVQEDEQGRLVCRRWMPNSKVPAVFDLLYRRDQKLVDMWTEIRWMAPSYFWFDGGVHEPQRGEREDHGWWYGQHLLTPETKSTTHYHFAAALPPGTQLDENDKATFAEMRRFAFAEQDKVMLEAQQAALGDSDFWAMKPALFSVDAAPVRMRRAVERLVNAEIAEGGVQP</sequence>
<evidence type="ECO:0000256" key="5">
    <source>
        <dbReference type="ARBA" id="ARBA00023014"/>
    </source>
</evidence>
<dbReference type="GO" id="GO:0008168">
    <property type="term" value="F:methyltransferase activity"/>
    <property type="evidence" value="ECO:0007669"/>
    <property type="project" value="UniProtKB-KW"/>
</dbReference>
<dbReference type="GO" id="GO:0051537">
    <property type="term" value="F:2 iron, 2 sulfur cluster binding"/>
    <property type="evidence" value="ECO:0007669"/>
    <property type="project" value="UniProtKB-KW"/>
</dbReference>
<dbReference type="EC" id="1.14.13.82" evidence="7"/>
<dbReference type="GO" id="GO:0046872">
    <property type="term" value="F:metal ion binding"/>
    <property type="evidence" value="ECO:0007669"/>
    <property type="project" value="UniProtKB-KW"/>
</dbReference>
<dbReference type="CDD" id="cd08878">
    <property type="entry name" value="RHO_alpha_C_DMO-like"/>
    <property type="match status" value="1"/>
</dbReference>
<keyword evidence="7" id="KW-0489">Methyltransferase</keyword>
<organism evidence="7 8">
    <name type="scientific">Pseudomonas chlororaphis</name>
    <dbReference type="NCBI Taxonomy" id="587753"/>
    <lineage>
        <taxon>Bacteria</taxon>
        <taxon>Pseudomonadati</taxon>
        <taxon>Pseudomonadota</taxon>
        <taxon>Gammaproteobacteria</taxon>
        <taxon>Pseudomonadales</taxon>
        <taxon>Pseudomonadaceae</taxon>
        <taxon>Pseudomonas</taxon>
    </lineage>
</organism>
<keyword evidence="5" id="KW-0411">Iron-sulfur</keyword>
<proteinExistence type="predicted"/>
<evidence type="ECO:0000313" key="7">
    <source>
        <dbReference type="EMBL" id="AZE48375.1"/>
    </source>
</evidence>
<dbReference type="Proteomes" id="UP000268048">
    <property type="component" value="Chromosome"/>
</dbReference>
<dbReference type="EMBL" id="CP027753">
    <property type="protein sequence ID" value="AZE48375.1"/>
    <property type="molecule type" value="Genomic_DNA"/>
</dbReference>
<dbReference type="GO" id="GO:0018489">
    <property type="term" value="F:vanillate monooxygenase activity"/>
    <property type="evidence" value="ECO:0007669"/>
    <property type="project" value="UniProtKB-EC"/>
</dbReference>
<evidence type="ECO:0000259" key="6">
    <source>
        <dbReference type="PROSITE" id="PS51296"/>
    </source>
</evidence>
<name>A0A3G7TMN7_9PSED</name>
<dbReference type="Pfam" id="PF00355">
    <property type="entry name" value="Rieske"/>
    <property type="match status" value="1"/>
</dbReference>
<dbReference type="InterPro" id="IPR050584">
    <property type="entry name" value="Cholesterol_7-desaturase"/>
</dbReference>
<feature type="domain" description="Rieske" evidence="6">
    <location>
        <begin position="8"/>
        <end position="111"/>
    </location>
</feature>
<dbReference type="SUPFAM" id="SSF55961">
    <property type="entry name" value="Bet v1-like"/>
    <property type="match status" value="1"/>
</dbReference>
<evidence type="ECO:0000256" key="3">
    <source>
        <dbReference type="ARBA" id="ARBA00023002"/>
    </source>
</evidence>
<keyword evidence="4" id="KW-0408">Iron</keyword>
<accession>A0A3G7TMN7</accession>
<dbReference type="Gene3D" id="3.90.380.10">
    <property type="entry name" value="Naphthalene 1,2-dioxygenase Alpha Subunit, Chain A, domain 1"/>
    <property type="match status" value="1"/>
</dbReference>
<keyword evidence="2" id="KW-0479">Metal-binding</keyword>
<keyword evidence="7" id="KW-0808">Transferase</keyword>
<gene>
    <name evidence="7" type="ORF">C4K04_2703</name>
</gene>
<dbReference type="InterPro" id="IPR036922">
    <property type="entry name" value="Rieske_2Fe-2S_sf"/>
</dbReference>
<dbReference type="Pfam" id="PF19112">
    <property type="entry name" value="VanA_C"/>
    <property type="match status" value="1"/>
</dbReference>
<protein>
    <submittedName>
        <fullName evidence="7">Vanillate O-demethylase oxygenase subunit</fullName>
        <ecNumber evidence="7">1.14.13.82</ecNumber>
    </submittedName>
</protein>
<evidence type="ECO:0000256" key="1">
    <source>
        <dbReference type="ARBA" id="ARBA00022714"/>
    </source>
</evidence>
<dbReference type="AlphaFoldDB" id="A0A3G7TMN7"/>
<evidence type="ECO:0000256" key="2">
    <source>
        <dbReference type="ARBA" id="ARBA00022723"/>
    </source>
</evidence>